<feature type="transmembrane region" description="Helical" evidence="1">
    <location>
        <begin position="32"/>
        <end position="53"/>
    </location>
</feature>
<evidence type="ECO:0000313" key="3">
    <source>
        <dbReference type="Proteomes" id="UP000766904"/>
    </source>
</evidence>
<name>A0A8J8Q245_9EURY</name>
<proteinExistence type="predicted"/>
<keyword evidence="1" id="KW-0812">Transmembrane</keyword>
<accession>A0A8J8Q245</accession>
<comment type="caution">
    <text evidence="2">The sequence shown here is derived from an EMBL/GenBank/DDBJ whole genome shotgun (WGS) entry which is preliminary data.</text>
</comment>
<dbReference type="RefSeq" id="WP_148858680.1">
    <property type="nucleotide sequence ID" value="NZ_PHNJ01000007.1"/>
</dbReference>
<dbReference type="AlphaFoldDB" id="A0A8J8Q245"/>
<evidence type="ECO:0000256" key="1">
    <source>
        <dbReference type="SAM" id="Phobius"/>
    </source>
</evidence>
<sequence length="189" mass="20109">MGDQTTANDERYRTDTIGSESLPADADRRLRWGAYLIATAGLMFVLHGIGFIYRTYYTSGFELGVDELDGVTATELAATHPEVASYIAHVHVSFAGLMIAVGLGIVALAWYGVRRGDGWALTTALGVPLVFAAFSLPVHQTVHFEFDFLLHLGPAALGLPILIGGGVLAYRGTRSGNSSSAVAEVADEH</sequence>
<keyword evidence="1" id="KW-0472">Membrane</keyword>
<evidence type="ECO:0000313" key="2">
    <source>
        <dbReference type="EMBL" id="TYL37907.1"/>
    </source>
</evidence>
<dbReference type="OrthoDB" id="157330at2157"/>
<keyword evidence="3" id="KW-1185">Reference proteome</keyword>
<organism evidence="2 3">
    <name type="scientific">Natronococcus pandeyae</name>
    <dbReference type="NCBI Taxonomy" id="2055836"/>
    <lineage>
        <taxon>Archaea</taxon>
        <taxon>Methanobacteriati</taxon>
        <taxon>Methanobacteriota</taxon>
        <taxon>Stenosarchaea group</taxon>
        <taxon>Halobacteria</taxon>
        <taxon>Halobacteriales</taxon>
        <taxon>Natrialbaceae</taxon>
        <taxon>Natronococcus</taxon>
    </lineage>
</organism>
<reference evidence="2" key="1">
    <citation type="submission" date="2017-11" db="EMBL/GenBank/DDBJ databases">
        <authorList>
            <person name="Kajale S.C."/>
            <person name="Sharma A."/>
        </authorList>
    </citation>
    <scope>NUCLEOTIDE SEQUENCE</scope>
    <source>
        <strain evidence="2">LS1_42</strain>
    </source>
</reference>
<gene>
    <name evidence="2" type="ORF">CV102_14360</name>
</gene>
<feature type="transmembrane region" description="Helical" evidence="1">
    <location>
        <begin position="148"/>
        <end position="170"/>
    </location>
</feature>
<feature type="transmembrane region" description="Helical" evidence="1">
    <location>
        <begin position="86"/>
        <end position="111"/>
    </location>
</feature>
<protein>
    <submittedName>
        <fullName evidence="2">Uncharacterized protein</fullName>
    </submittedName>
</protein>
<feature type="transmembrane region" description="Helical" evidence="1">
    <location>
        <begin position="118"/>
        <end position="136"/>
    </location>
</feature>
<dbReference type="Proteomes" id="UP000766904">
    <property type="component" value="Unassembled WGS sequence"/>
</dbReference>
<dbReference type="EMBL" id="PHNJ01000007">
    <property type="protein sequence ID" value="TYL37907.1"/>
    <property type="molecule type" value="Genomic_DNA"/>
</dbReference>
<keyword evidence="1" id="KW-1133">Transmembrane helix</keyword>